<dbReference type="GO" id="GO:0003700">
    <property type="term" value="F:DNA-binding transcription factor activity"/>
    <property type="evidence" value="ECO:0007669"/>
    <property type="project" value="InterPro"/>
</dbReference>
<keyword evidence="6" id="KW-1185">Reference proteome</keyword>
<dbReference type="InterPro" id="IPR018060">
    <property type="entry name" value="HTH_AraC"/>
</dbReference>
<dbReference type="SUPFAM" id="SSF46689">
    <property type="entry name" value="Homeodomain-like"/>
    <property type="match status" value="1"/>
</dbReference>
<dbReference type="AlphaFoldDB" id="A0A4Q2UMW6"/>
<evidence type="ECO:0000256" key="2">
    <source>
        <dbReference type="ARBA" id="ARBA00023125"/>
    </source>
</evidence>
<sequence>MGPTETIADFYRLKFNQQPAGLHHDATHINVFRLEDCIGQGTVPVQYSRRDYYKVSLIRGDNLYHYADKSIRVNGSTLLFFNPQVPYNWEPLSDRQTGFFCIFREAFMAERMRSNLQELPMFRIGGKPAYPLEAAQDDLISGLFEKMLAEVNSDYIYKYDLIHSYLSELIHTALKFQPSDSLYQHPDAKSRTTAAFIELLERQFPIELPGQRFRLRSASDFARQLSVHVNHLNRSIRDTTGRTTTAHIADRLISEATALLKHTDWNIAEISYCLGFDEPAHFTYFFKKHTRLTPSAFRTV</sequence>
<keyword evidence="2" id="KW-0238">DNA-binding</keyword>
<evidence type="ECO:0000259" key="4">
    <source>
        <dbReference type="PROSITE" id="PS01124"/>
    </source>
</evidence>
<protein>
    <submittedName>
        <fullName evidence="5">AraC family transcriptional regulator</fullName>
    </submittedName>
</protein>
<dbReference type="RefSeq" id="WP_129599670.1">
    <property type="nucleotide sequence ID" value="NZ_SBLB01000001.1"/>
</dbReference>
<dbReference type="SMART" id="SM00342">
    <property type="entry name" value="HTH_ARAC"/>
    <property type="match status" value="1"/>
</dbReference>
<comment type="caution">
    <text evidence="5">The sequence shown here is derived from an EMBL/GenBank/DDBJ whole genome shotgun (WGS) entry which is preliminary data.</text>
</comment>
<evidence type="ECO:0000313" key="6">
    <source>
        <dbReference type="Proteomes" id="UP000290407"/>
    </source>
</evidence>
<evidence type="ECO:0000256" key="1">
    <source>
        <dbReference type="ARBA" id="ARBA00023015"/>
    </source>
</evidence>
<organism evidence="5 6">
    <name type="scientific">Spirosoma sordidisoli</name>
    <dbReference type="NCBI Taxonomy" id="2502893"/>
    <lineage>
        <taxon>Bacteria</taxon>
        <taxon>Pseudomonadati</taxon>
        <taxon>Bacteroidota</taxon>
        <taxon>Cytophagia</taxon>
        <taxon>Cytophagales</taxon>
        <taxon>Cytophagaceae</taxon>
        <taxon>Spirosoma</taxon>
    </lineage>
</organism>
<keyword evidence="1" id="KW-0805">Transcription regulation</keyword>
<dbReference type="PROSITE" id="PS01124">
    <property type="entry name" value="HTH_ARAC_FAMILY_2"/>
    <property type="match status" value="1"/>
</dbReference>
<dbReference type="Pfam" id="PF12833">
    <property type="entry name" value="HTH_18"/>
    <property type="match status" value="1"/>
</dbReference>
<evidence type="ECO:0000313" key="5">
    <source>
        <dbReference type="EMBL" id="RYC70997.1"/>
    </source>
</evidence>
<name>A0A4Q2UMW6_9BACT</name>
<reference evidence="5 6" key="1">
    <citation type="submission" date="2019-01" db="EMBL/GenBank/DDBJ databases">
        <title>Spirosoma flava sp. nov., a propanil-degrading bacterium isolated from herbicide-contaminated soil.</title>
        <authorList>
            <person name="Zhang L."/>
            <person name="Jiang J.-D."/>
        </authorList>
    </citation>
    <scope>NUCLEOTIDE SEQUENCE [LARGE SCALE GENOMIC DNA]</scope>
    <source>
        <strain evidence="5 6">TY50</strain>
    </source>
</reference>
<dbReference type="Proteomes" id="UP000290407">
    <property type="component" value="Unassembled WGS sequence"/>
</dbReference>
<keyword evidence="3" id="KW-0804">Transcription</keyword>
<dbReference type="GO" id="GO:0043565">
    <property type="term" value="F:sequence-specific DNA binding"/>
    <property type="evidence" value="ECO:0007669"/>
    <property type="project" value="InterPro"/>
</dbReference>
<accession>A0A4Q2UMW6</accession>
<evidence type="ECO:0000256" key="3">
    <source>
        <dbReference type="ARBA" id="ARBA00023163"/>
    </source>
</evidence>
<dbReference type="EMBL" id="SBLB01000001">
    <property type="protein sequence ID" value="RYC70997.1"/>
    <property type="molecule type" value="Genomic_DNA"/>
</dbReference>
<gene>
    <name evidence="5" type="ORF">EQG79_02285</name>
</gene>
<dbReference type="PANTHER" id="PTHR43280">
    <property type="entry name" value="ARAC-FAMILY TRANSCRIPTIONAL REGULATOR"/>
    <property type="match status" value="1"/>
</dbReference>
<proteinExistence type="predicted"/>
<dbReference type="Gene3D" id="1.10.10.60">
    <property type="entry name" value="Homeodomain-like"/>
    <property type="match status" value="1"/>
</dbReference>
<feature type="domain" description="HTH araC/xylS-type" evidence="4">
    <location>
        <begin position="194"/>
        <end position="300"/>
    </location>
</feature>
<dbReference type="InterPro" id="IPR009057">
    <property type="entry name" value="Homeodomain-like_sf"/>
</dbReference>
<dbReference type="PANTHER" id="PTHR43280:SF32">
    <property type="entry name" value="TRANSCRIPTIONAL REGULATORY PROTEIN"/>
    <property type="match status" value="1"/>
</dbReference>